<feature type="region of interest" description="Disordered" evidence="1">
    <location>
        <begin position="1"/>
        <end position="26"/>
    </location>
</feature>
<accession>A0A9K3D4V3</accession>
<proteinExistence type="predicted"/>
<evidence type="ECO:0000313" key="3">
    <source>
        <dbReference type="Proteomes" id="UP000265618"/>
    </source>
</evidence>
<name>A0A9K3D4V3_9EUKA</name>
<comment type="caution">
    <text evidence="2">The sequence shown here is derived from an EMBL/GenBank/DDBJ whole genome shotgun (WGS) entry which is preliminary data.</text>
</comment>
<evidence type="ECO:0000313" key="2">
    <source>
        <dbReference type="EMBL" id="GIQ88891.1"/>
    </source>
</evidence>
<evidence type="ECO:0000256" key="1">
    <source>
        <dbReference type="SAM" id="MobiDB-lite"/>
    </source>
</evidence>
<protein>
    <submittedName>
        <fullName evidence="2">Uncharacterized protein</fullName>
    </submittedName>
</protein>
<sequence>MSEEEGDYFNLDDGVVGDSEPSSADDLDAFAEDDILEDAGDITDDSMVDRDMEGPGSLDAAVRRAAEREMEGRRDIERRQRAIAGQQGAYDGLAERMARVLDEDEEEDARPHRRLLRRCV</sequence>
<reference evidence="2 3" key="1">
    <citation type="journal article" date="2018" name="PLoS ONE">
        <title>The draft genome of Kipferlia bialata reveals reductive genome evolution in fornicate parasites.</title>
        <authorList>
            <person name="Tanifuji G."/>
            <person name="Takabayashi S."/>
            <person name="Kume K."/>
            <person name="Takagi M."/>
            <person name="Nakayama T."/>
            <person name="Kamikawa R."/>
            <person name="Inagaki Y."/>
            <person name="Hashimoto T."/>
        </authorList>
    </citation>
    <scope>NUCLEOTIDE SEQUENCE [LARGE SCALE GENOMIC DNA]</scope>
    <source>
        <strain evidence="2">NY0173</strain>
    </source>
</reference>
<dbReference type="EMBL" id="BDIP01004490">
    <property type="protein sequence ID" value="GIQ88891.1"/>
    <property type="molecule type" value="Genomic_DNA"/>
</dbReference>
<dbReference type="Proteomes" id="UP000265618">
    <property type="component" value="Unassembled WGS sequence"/>
</dbReference>
<keyword evidence="3" id="KW-1185">Reference proteome</keyword>
<organism evidence="2 3">
    <name type="scientific">Kipferlia bialata</name>
    <dbReference type="NCBI Taxonomy" id="797122"/>
    <lineage>
        <taxon>Eukaryota</taxon>
        <taxon>Metamonada</taxon>
        <taxon>Carpediemonas-like organisms</taxon>
        <taxon>Kipferlia</taxon>
    </lineage>
</organism>
<gene>
    <name evidence="2" type="ORF">KIPB_011241</name>
</gene>
<dbReference type="AlphaFoldDB" id="A0A9K3D4V3"/>